<dbReference type="InterPro" id="IPR013783">
    <property type="entry name" value="Ig-like_fold"/>
</dbReference>
<keyword evidence="6" id="KW-1133">Transmembrane helix</keyword>
<dbReference type="InterPro" id="IPR039155">
    <property type="entry name" value="MLEC"/>
</dbReference>
<evidence type="ECO:0000256" key="4">
    <source>
        <dbReference type="ARBA" id="ARBA00022729"/>
    </source>
</evidence>
<dbReference type="Pfam" id="PF16403">
    <property type="entry name" value="Bact_surface_Ig-like"/>
    <property type="match status" value="3"/>
</dbReference>
<evidence type="ECO:0000256" key="9">
    <source>
        <dbReference type="ARBA" id="ARBA00023277"/>
    </source>
</evidence>
<feature type="domain" description="CBM6" evidence="12">
    <location>
        <begin position="497"/>
        <end position="630"/>
    </location>
</feature>
<comment type="similarity">
    <text evidence="2">Belongs to the malectin family.</text>
</comment>
<dbReference type="CDD" id="cd11304">
    <property type="entry name" value="Cadherin_repeat"/>
    <property type="match status" value="1"/>
</dbReference>
<reference evidence="13" key="1">
    <citation type="journal article" date="2014" name="Int. J. Syst. Evol. Microbiol.">
        <title>Complete genome sequence of Corynebacterium casei LMG S-19264T (=DSM 44701T), isolated from a smear-ripened cheese.</title>
        <authorList>
            <consortium name="US DOE Joint Genome Institute (JGI-PGF)"/>
            <person name="Walter F."/>
            <person name="Albersmeier A."/>
            <person name="Kalinowski J."/>
            <person name="Ruckert C."/>
        </authorList>
    </citation>
    <scope>NUCLEOTIDE SEQUENCE</scope>
    <source>
        <strain evidence="13">NBRC 108769</strain>
    </source>
</reference>
<evidence type="ECO:0000256" key="8">
    <source>
        <dbReference type="ARBA" id="ARBA00023180"/>
    </source>
</evidence>
<organism evidence="13 14">
    <name type="scientific">Portibacter lacus</name>
    <dbReference type="NCBI Taxonomy" id="1099794"/>
    <lineage>
        <taxon>Bacteria</taxon>
        <taxon>Pseudomonadati</taxon>
        <taxon>Bacteroidota</taxon>
        <taxon>Saprospiria</taxon>
        <taxon>Saprospirales</taxon>
        <taxon>Haliscomenobacteraceae</taxon>
        <taxon>Portibacter</taxon>
    </lineage>
</organism>
<dbReference type="InterPro" id="IPR002126">
    <property type="entry name" value="Cadherin-like_dom"/>
</dbReference>
<dbReference type="Gene3D" id="2.60.40.10">
    <property type="entry name" value="Immunoglobulins"/>
    <property type="match status" value="5"/>
</dbReference>
<dbReference type="InterPro" id="IPR015919">
    <property type="entry name" value="Cadherin-like_sf"/>
</dbReference>
<dbReference type="GO" id="GO:0016020">
    <property type="term" value="C:membrane"/>
    <property type="evidence" value="ECO:0007669"/>
    <property type="project" value="InterPro"/>
</dbReference>
<comment type="subcellular location">
    <subcellularLocation>
        <location evidence="1">Endoplasmic reticulum membrane</location>
        <topology evidence="1">Single-pass type I membrane protein</topology>
    </subcellularLocation>
</comment>
<evidence type="ECO:0000313" key="13">
    <source>
        <dbReference type="EMBL" id="GLR19451.1"/>
    </source>
</evidence>
<proteinExistence type="inferred from homology"/>
<evidence type="ECO:0008006" key="15">
    <source>
        <dbReference type="Google" id="ProtNLM"/>
    </source>
</evidence>
<dbReference type="InterPro" id="IPR008979">
    <property type="entry name" value="Galactose-bd-like_sf"/>
</dbReference>
<dbReference type="InterPro" id="IPR006584">
    <property type="entry name" value="Cellulose-bd_IV"/>
</dbReference>
<keyword evidence="3" id="KW-0812">Transmembrane</keyword>
<dbReference type="CDD" id="cd04080">
    <property type="entry name" value="CBM6_cellulase-like"/>
    <property type="match status" value="2"/>
</dbReference>
<dbReference type="GO" id="GO:0005509">
    <property type="term" value="F:calcium ion binding"/>
    <property type="evidence" value="ECO:0007669"/>
    <property type="project" value="InterPro"/>
</dbReference>
<protein>
    <recommendedName>
        <fullName evidence="15">DUF5011 domain-containing protein</fullName>
    </recommendedName>
</protein>
<reference evidence="13" key="2">
    <citation type="submission" date="2023-01" db="EMBL/GenBank/DDBJ databases">
        <title>Draft genome sequence of Portibacter lacus strain NBRC 108769.</title>
        <authorList>
            <person name="Sun Q."/>
            <person name="Mori K."/>
        </authorList>
    </citation>
    <scope>NUCLEOTIDE SEQUENCE</scope>
    <source>
        <strain evidence="13">NBRC 108769</strain>
    </source>
</reference>
<evidence type="ECO:0000256" key="7">
    <source>
        <dbReference type="ARBA" id="ARBA00023136"/>
    </source>
</evidence>
<keyword evidence="9" id="KW-0119">Carbohydrate metabolism</keyword>
<dbReference type="Pfam" id="PF11721">
    <property type="entry name" value="Malectin"/>
    <property type="match status" value="2"/>
</dbReference>
<dbReference type="SUPFAM" id="SSF49785">
    <property type="entry name" value="Galactose-binding domain-like"/>
    <property type="match status" value="3"/>
</dbReference>
<dbReference type="Pfam" id="PF03422">
    <property type="entry name" value="CBM_6"/>
    <property type="match status" value="2"/>
</dbReference>
<dbReference type="GO" id="GO:0000272">
    <property type="term" value="P:polysaccharide catabolic process"/>
    <property type="evidence" value="ECO:0007669"/>
    <property type="project" value="InterPro"/>
</dbReference>
<dbReference type="PANTHER" id="PTHR13460">
    <property type="match status" value="1"/>
</dbReference>
<evidence type="ECO:0000259" key="12">
    <source>
        <dbReference type="PROSITE" id="PS51175"/>
    </source>
</evidence>
<dbReference type="SUPFAM" id="SSF49313">
    <property type="entry name" value="Cadherin-like"/>
    <property type="match status" value="1"/>
</dbReference>
<feature type="domain" description="Cadherin" evidence="11">
    <location>
        <begin position="289"/>
        <end position="392"/>
    </location>
</feature>
<keyword evidence="5" id="KW-0256">Endoplasmic reticulum</keyword>
<evidence type="ECO:0000256" key="5">
    <source>
        <dbReference type="ARBA" id="ARBA00022824"/>
    </source>
</evidence>
<evidence type="ECO:0000313" key="14">
    <source>
        <dbReference type="Proteomes" id="UP001156666"/>
    </source>
</evidence>
<dbReference type="Gene3D" id="2.60.40.1120">
    <property type="entry name" value="Carboxypeptidase-like, regulatory domain"/>
    <property type="match status" value="1"/>
</dbReference>
<dbReference type="InterPro" id="IPR021720">
    <property type="entry name" value="Malectin_dom"/>
</dbReference>
<keyword evidence="14" id="KW-1185">Reference proteome</keyword>
<feature type="domain" description="CBM6" evidence="12">
    <location>
        <begin position="157"/>
        <end position="285"/>
    </location>
</feature>
<keyword evidence="7" id="KW-0472">Membrane</keyword>
<evidence type="ECO:0000256" key="2">
    <source>
        <dbReference type="ARBA" id="ARBA00009141"/>
    </source>
</evidence>
<feature type="chain" id="PRO_5041324820" description="DUF5011 domain-containing protein" evidence="10">
    <location>
        <begin position="22"/>
        <end position="2387"/>
    </location>
</feature>
<dbReference type="Pfam" id="PF05345">
    <property type="entry name" value="He_PIG"/>
    <property type="match status" value="1"/>
</dbReference>
<keyword evidence="4 10" id="KW-0732">Signal</keyword>
<dbReference type="InterPro" id="IPR032179">
    <property type="entry name" value="Cry22Aa_Ig-like"/>
</dbReference>
<evidence type="ECO:0000256" key="10">
    <source>
        <dbReference type="SAM" id="SignalP"/>
    </source>
</evidence>
<evidence type="ECO:0000259" key="11">
    <source>
        <dbReference type="PROSITE" id="PS50268"/>
    </source>
</evidence>
<evidence type="ECO:0000256" key="3">
    <source>
        <dbReference type="ARBA" id="ARBA00022692"/>
    </source>
</evidence>
<dbReference type="Gene3D" id="2.60.120.430">
    <property type="entry name" value="Galactose-binding lectin"/>
    <property type="match status" value="2"/>
</dbReference>
<evidence type="ECO:0000256" key="1">
    <source>
        <dbReference type="ARBA" id="ARBA00004115"/>
    </source>
</evidence>
<dbReference type="Gene3D" id="1.10.1330.10">
    <property type="entry name" value="Dockerin domain"/>
    <property type="match status" value="1"/>
</dbReference>
<sequence>MIAQFSIICMLTFLTIADLYAQPTIASISDITVNEETSIDLLGAIDVSSSGTLVSVVITSVSNETQTLNSSNSGKQVDPFPKTADDFISENIVLSDANNYDADLTILAPFGAGGMDASGTGSYTVTVTATDNVGSVTETFEITVVASYKIIAATGKTLIEAESFFNQGPVNSGSGNNGIGVEIDPLGFTNIGFTTAGDFVEYLLDIPQDGAYEFDFQISKGSGPVTYGFDINGEEVFADIEPTGGWTTFVSKKASVFLSAGQQVVRFDWTGSGNYFFNIDNFTVELLPNQAPTIEEITEQTNANEDVISGLFAVANDIENHNITYSDGGTLPTGLSINGISGEITGTIDANASASSPFTVVITATDDGSPMESGTTTFQWVVVPTIDNPPSIDPISDIEIAETGTATVNIQVNDDMNPSATIKIYDISNGSGNPSFGTAINPSNYTFTDNTGGSYTLSWTTNLGDAKAYQAVVTANDGANPEVIEVFDIDVAADLPGTVQANTFSEPLPWYGSSNPGAGYSVAIESNTEQNIGYIGAGEYVEYLVNVPAGTYQFSINAANGSGTNGSSTNISLSEENGGGFSEIGSIDVPKTDWTNFLDFTVDVNFASGGIQTIRLDFDGGVNVDYFSFMKIHTITATAGANGAISPIGNIEVEEGDDAIFDITPDLGFEIDELTIDGNLVSNNTQYTFFNVTGDHTIDVTFKATSGVTYDIMSSAGPNGNIDPIGVTTVLENGSQSYTITPDFGFKIADVLVDGISVGSVSSYDFMNVNANATIAATFEFDAFYVNCGGPALSTGGIDFSADFGSSAGTPYPNLGSAAATTLAGIDFANTTDDELFRTERYGDYTYDFNVPNGSYIVDLYIAEIYQGVLNAASNAVPGKRIFDVEVEGTTVLDDLDLLNPEQGGVLSPTTGLVKSFVVNVSDGFLTIETTKSVDNAKLSAICIRADDGSVNTAPILTPVTNFQVTAGDNAEAALIVSEPVTELIVEIVESGTAVPEASYSINQISASEFHLLFPTTLPDVGTYSVTVLAFDGQDVGSTTFDFTVIENMKPVITLNGDNPMNIEVGDTYTEPEATAFDDEDGVIDPSNIVIGGDVVNTSSVGTFFITYDVNDSNGVPADQVIRTVNVTDPADSEAPVITLLGDNPLDFIVGETYVEPGATALDNIDGDISGNIVIDISALDMNTIGSYMVTYNVSDAALNAAIQVSRTVNVSAIPEPSCANSLGGFRVNCGGPTGFGANGTFEEDQATSATGGTAVTGTPSPYFDISNGDNTYGSNSAFLNNTGYPDDIFKTERYQEGDQNWSFPANGTYEVRLLFNENWANENSTAANNRIFDIVIEGNLVADDYRPSVVAGGAFIAKVETYSVTVTDGILNIDLLQVNQNPSLKGIDICFVSGPANNAPVVSISSPSDNGTEIINSLLTFTGSVTDVEDDDNTITSNLLWTSDIEGVIGTGGTFDFAGLSLGAHVITASVTDAGGLVGEASINLIISNTNTPPVLTIDSPIDGSNVTRGSSFSLTATASDNEDGDISHMIAWTTDDTGELFAPVSGIGNTVDLLLVRPGTTIVTATITDTDNNMVTETITLNVSAPEISLLQPLDGAILNSRTVTFEINPVGVIPDNVEHYHFYLNPNDINDLDEDKRISTASDPFQTSFVFDENSGSLSVNIPGNGITSGSNTVVVFAADQFHNQFSNAEASDTVTFDVVDNTIPVITLLGDNPLELQIGDTYIEAGANATDDFDGDISANIIIDDSALDMNTAGSYAITYNVEDAEGNEADEVVRTVNVSALDGIPQVLFEITPGTPIGGTTYGSTDKFQITNQSTGSVRITKFTIDLSTAILPDMVFDPVGAGGDATAQCFNPDPTKATTVGLTPLADPCIDPFLAPREGGFDIVTMDFTDFNPAENFSFSVDIDPNSIQGVPGAGFAGAVSGLELVGATITVEFENGYTIVSNLYEDGSFGGAQVIGPSNLPAPTLQASGTITNPSTAYNASQEIIICGQANAYYSLLQIDARLHIASGAPPYNVPDPTFYANELVDKVVYNGQFDSQGKATIIVPLLLTAGTGGEPDGGLNYFMAVQSDQPYAVNTAVSSTSDPILLLYVDDPVLSDLTGTVTVINALSQSFDATISLYQGSSLINSYQVTTNSSGEFLIPGILPGNYDFWVKNSKTLAVLVNGTLNPGSNSIDFGGMVSGDFQDDNDVDIIDFSGYANSYGLVSGDPGYSSQADFNFNNSVDIIDFSLFANGYGMIGAGISGVSGKTKNDDQTSLSMADAEFSVALSDHNPTVDDIIDVSVSVDEVNIVNTASQFHLVFNEEILEVIDITYNQLISDGISDIVDSKNGVITFEMTKALSGNEIEDIVIVSFRMKKASSTNVMVVGNNAFKSKSIKTKAK</sequence>
<dbReference type="SMART" id="SM00606">
    <property type="entry name" value="CBD_IV"/>
    <property type="match status" value="2"/>
</dbReference>
<comment type="caution">
    <text evidence="13">The sequence shown here is derived from an EMBL/GenBank/DDBJ whole genome shotgun (WGS) entry which is preliminary data.</text>
</comment>
<dbReference type="GO" id="GO:0007156">
    <property type="term" value="P:homophilic cell adhesion via plasma membrane adhesion molecules"/>
    <property type="evidence" value="ECO:0007669"/>
    <property type="project" value="InterPro"/>
</dbReference>
<feature type="signal peptide" evidence="10">
    <location>
        <begin position="1"/>
        <end position="21"/>
    </location>
</feature>
<name>A0AA37WF34_9BACT</name>
<dbReference type="PROSITE" id="PS50268">
    <property type="entry name" value="CADHERIN_2"/>
    <property type="match status" value="1"/>
</dbReference>
<accession>A0AA37WF34</accession>
<keyword evidence="8" id="KW-0325">Glycoprotein</keyword>
<evidence type="ECO:0000256" key="6">
    <source>
        <dbReference type="ARBA" id="ARBA00022989"/>
    </source>
</evidence>
<dbReference type="InterPro" id="IPR036439">
    <property type="entry name" value="Dockerin_dom_sf"/>
</dbReference>
<dbReference type="InterPro" id="IPR005084">
    <property type="entry name" value="CBM6"/>
</dbReference>
<dbReference type="PANTHER" id="PTHR13460:SF0">
    <property type="entry name" value="MALECTIN"/>
    <property type="match status" value="1"/>
</dbReference>
<dbReference type="GO" id="GO:0030246">
    <property type="term" value="F:carbohydrate binding"/>
    <property type="evidence" value="ECO:0007669"/>
    <property type="project" value="InterPro"/>
</dbReference>
<gene>
    <name evidence="13" type="ORF">GCM10007940_40670</name>
</gene>
<dbReference type="Gene3D" id="2.60.120.260">
    <property type="entry name" value="Galactose-binding domain-like"/>
    <property type="match status" value="2"/>
</dbReference>
<dbReference type="PROSITE" id="PS51175">
    <property type="entry name" value="CBM6"/>
    <property type="match status" value="2"/>
</dbReference>
<dbReference type="Proteomes" id="UP001156666">
    <property type="component" value="Unassembled WGS sequence"/>
</dbReference>
<dbReference type="EMBL" id="BSOH01000027">
    <property type="protein sequence ID" value="GLR19451.1"/>
    <property type="molecule type" value="Genomic_DNA"/>
</dbReference>